<feature type="region of interest" description="Disordered" evidence="1">
    <location>
        <begin position="164"/>
        <end position="208"/>
    </location>
</feature>
<dbReference type="AlphaFoldDB" id="A0A2G9SA78"/>
<protein>
    <submittedName>
        <fullName evidence="2">Uncharacterized protein</fullName>
    </submittedName>
</protein>
<dbReference type="Proteomes" id="UP000228934">
    <property type="component" value="Unassembled WGS sequence"/>
</dbReference>
<accession>A0A2G9SA78</accession>
<feature type="compositionally biased region" description="Polar residues" evidence="1">
    <location>
        <begin position="112"/>
        <end position="138"/>
    </location>
</feature>
<dbReference type="PANTHER" id="PTHR46507">
    <property type="entry name" value="AFADIN- AND ALPHA-ACTININ-BINDING PROTEIN"/>
    <property type="match status" value="1"/>
</dbReference>
<evidence type="ECO:0000313" key="3">
    <source>
        <dbReference type="Proteomes" id="UP000228934"/>
    </source>
</evidence>
<dbReference type="GO" id="GO:0035735">
    <property type="term" value="P:intraciliary transport involved in cilium assembly"/>
    <property type="evidence" value="ECO:0007669"/>
    <property type="project" value="TreeGrafter"/>
</dbReference>
<dbReference type="GO" id="GO:0034451">
    <property type="term" value="C:centriolar satellite"/>
    <property type="evidence" value="ECO:0007669"/>
    <property type="project" value="TreeGrafter"/>
</dbReference>
<dbReference type="OrthoDB" id="312015at2759"/>
<evidence type="ECO:0000313" key="2">
    <source>
        <dbReference type="EMBL" id="PIO36363.1"/>
    </source>
</evidence>
<name>A0A2G9SA78_AQUCT</name>
<proteinExistence type="predicted"/>
<dbReference type="EMBL" id="KV926530">
    <property type="protein sequence ID" value="PIO36363.1"/>
    <property type="molecule type" value="Genomic_DNA"/>
</dbReference>
<keyword evidence="3" id="KW-1185">Reference proteome</keyword>
<organism evidence="2 3">
    <name type="scientific">Aquarana catesbeiana</name>
    <name type="common">American bullfrog</name>
    <name type="synonym">Rana catesbeiana</name>
    <dbReference type="NCBI Taxonomy" id="8400"/>
    <lineage>
        <taxon>Eukaryota</taxon>
        <taxon>Metazoa</taxon>
        <taxon>Chordata</taxon>
        <taxon>Craniata</taxon>
        <taxon>Vertebrata</taxon>
        <taxon>Euteleostomi</taxon>
        <taxon>Amphibia</taxon>
        <taxon>Batrachia</taxon>
        <taxon>Anura</taxon>
        <taxon>Neobatrachia</taxon>
        <taxon>Ranoidea</taxon>
        <taxon>Ranidae</taxon>
        <taxon>Aquarana</taxon>
    </lineage>
</organism>
<feature type="region of interest" description="Disordered" evidence="1">
    <location>
        <begin position="97"/>
        <end position="144"/>
    </location>
</feature>
<sequence length="262" mass="29957">MENGSHLRMKWLSLWQDQMLPPPGTGQQSPLWDAYFLEEQLRLQEDRAVFEEQRLAFQDEREKFTEAAIRLGRERLQFKEDQALFMKQQFLNMTPGVATPPWKKTPPWSALSAGTPTRTATNSKKQFTPRMSCSNKMGLTSADPMTPSTAELYRVLRLAPPNRSVMPHNCHSCSQQSVESEEGSSDRWSDSLSPRSASPELHPLPHSVAPFKQSMTPYLCHRPTPVSVPRSHVDPRTPSSAELFRVLRLTPTERYKNQDPRI</sequence>
<dbReference type="GO" id="GO:0036064">
    <property type="term" value="C:ciliary basal body"/>
    <property type="evidence" value="ECO:0007669"/>
    <property type="project" value="TreeGrafter"/>
</dbReference>
<evidence type="ECO:0000256" key="1">
    <source>
        <dbReference type="SAM" id="MobiDB-lite"/>
    </source>
</evidence>
<reference evidence="3" key="1">
    <citation type="journal article" date="2017" name="Nat. Commun.">
        <title>The North American bullfrog draft genome provides insight into hormonal regulation of long noncoding RNA.</title>
        <authorList>
            <person name="Hammond S.A."/>
            <person name="Warren R.L."/>
            <person name="Vandervalk B.P."/>
            <person name="Kucuk E."/>
            <person name="Khan H."/>
            <person name="Gibb E.A."/>
            <person name="Pandoh P."/>
            <person name="Kirk H."/>
            <person name="Zhao Y."/>
            <person name="Jones M."/>
            <person name="Mungall A.J."/>
            <person name="Coope R."/>
            <person name="Pleasance S."/>
            <person name="Moore R.A."/>
            <person name="Holt R.A."/>
            <person name="Round J.M."/>
            <person name="Ohora S."/>
            <person name="Walle B.V."/>
            <person name="Veldhoen N."/>
            <person name="Helbing C.C."/>
            <person name="Birol I."/>
        </authorList>
    </citation>
    <scope>NUCLEOTIDE SEQUENCE [LARGE SCALE GENOMIC DNA]</scope>
</reference>
<dbReference type="InterPro" id="IPR052300">
    <property type="entry name" value="Adhesion_Centrosome_assoc"/>
</dbReference>
<dbReference type="PANTHER" id="PTHR46507:SF6">
    <property type="match status" value="1"/>
</dbReference>
<gene>
    <name evidence="2" type="ORF">AB205_0190670</name>
</gene>